<gene>
    <name evidence="1" type="ORF">A2U01_0003782</name>
</gene>
<reference evidence="1 2" key="1">
    <citation type="journal article" date="2018" name="Front. Plant Sci.">
        <title>Red Clover (Trifolium pratense) and Zigzag Clover (T. medium) - A Picture of Genomic Similarities and Differences.</title>
        <authorList>
            <person name="Dluhosova J."/>
            <person name="Istvanek J."/>
            <person name="Nedelnik J."/>
            <person name="Repkova J."/>
        </authorList>
    </citation>
    <scope>NUCLEOTIDE SEQUENCE [LARGE SCALE GENOMIC DNA]</scope>
    <source>
        <strain evidence="2">cv. 10/8</strain>
        <tissue evidence="1">Leaf</tissue>
    </source>
</reference>
<feature type="non-terminal residue" evidence="1">
    <location>
        <position position="1"/>
    </location>
</feature>
<proteinExistence type="predicted"/>
<evidence type="ECO:0000313" key="1">
    <source>
        <dbReference type="EMBL" id="MCH82969.1"/>
    </source>
</evidence>
<organism evidence="1 2">
    <name type="scientific">Trifolium medium</name>
    <dbReference type="NCBI Taxonomy" id="97028"/>
    <lineage>
        <taxon>Eukaryota</taxon>
        <taxon>Viridiplantae</taxon>
        <taxon>Streptophyta</taxon>
        <taxon>Embryophyta</taxon>
        <taxon>Tracheophyta</taxon>
        <taxon>Spermatophyta</taxon>
        <taxon>Magnoliopsida</taxon>
        <taxon>eudicotyledons</taxon>
        <taxon>Gunneridae</taxon>
        <taxon>Pentapetalae</taxon>
        <taxon>rosids</taxon>
        <taxon>fabids</taxon>
        <taxon>Fabales</taxon>
        <taxon>Fabaceae</taxon>
        <taxon>Papilionoideae</taxon>
        <taxon>50 kb inversion clade</taxon>
        <taxon>NPAAA clade</taxon>
        <taxon>Hologalegina</taxon>
        <taxon>IRL clade</taxon>
        <taxon>Trifolieae</taxon>
        <taxon>Trifolium</taxon>
    </lineage>
</organism>
<dbReference type="EMBL" id="LXQA010004462">
    <property type="protein sequence ID" value="MCH82969.1"/>
    <property type="molecule type" value="Genomic_DNA"/>
</dbReference>
<name>A0A392M6V7_9FABA</name>
<accession>A0A392M6V7</accession>
<keyword evidence="2" id="KW-1185">Reference proteome</keyword>
<protein>
    <submittedName>
        <fullName evidence="1">Uncharacterized protein</fullName>
    </submittedName>
</protein>
<sequence length="89" mass="10730">VIFNFRNGYGPTISLYIRFWELTQRDITNVVQRLCEGFLWCWYSGSNNLRFIGIKETLPRNKGRYRRHQRWLRKCGGCVRVSRGKDDEQ</sequence>
<comment type="caution">
    <text evidence="1">The sequence shown here is derived from an EMBL/GenBank/DDBJ whole genome shotgun (WGS) entry which is preliminary data.</text>
</comment>
<dbReference type="Proteomes" id="UP000265520">
    <property type="component" value="Unassembled WGS sequence"/>
</dbReference>
<dbReference type="AlphaFoldDB" id="A0A392M6V7"/>
<evidence type="ECO:0000313" key="2">
    <source>
        <dbReference type="Proteomes" id="UP000265520"/>
    </source>
</evidence>